<dbReference type="OrthoDB" id="10357404at2759"/>
<evidence type="ECO:0000313" key="3">
    <source>
        <dbReference type="Proteomes" id="UP000507470"/>
    </source>
</evidence>
<sequence>MYLQRYQLSYQRNKLDKQLQNKGARMHSLRGPLFVILTVLYVLAPGIATNNIPYYYLCDPWAWSKAYDDCRNQNRENKNKICELRSKLERVQTELKRQKNITANFNAELLKRISSSITEQNSLWLKCIAVTPGRQCDITQGCATKETTCRPINV</sequence>
<dbReference type="EMBL" id="CACVKT020002377">
    <property type="protein sequence ID" value="CAC5377473.1"/>
    <property type="molecule type" value="Genomic_DNA"/>
</dbReference>
<organism evidence="2 3">
    <name type="scientific">Mytilus coruscus</name>
    <name type="common">Sea mussel</name>
    <dbReference type="NCBI Taxonomy" id="42192"/>
    <lineage>
        <taxon>Eukaryota</taxon>
        <taxon>Metazoa</taxon>
        <taxon>Spiralia</taxon>
        <taxon>Lophotrochozoa</taxon>
        <taxon>Mollusca</taxon>
        <taxon>Bivalvia</taxon>
        <taxon>Autobranchia</taxon>
        <taxon>Pteriomorphia</taxon>
        <taxon>Mytilida</taxon>
        <taxon>Mytiloidea</taxon>
        <taxon>Mytilidae</taxon>
        <taxon>Mytilinae</taxon>
        <taxon>Mytilus</taxon>
    </lineage>
</organism>
<evidence type="ECO:0000256" key="1">
    <source>
        <dbReference type="SAM" id="Phobius"/>
    </source>
</evidence>
<keyword evidence="1" id="KW-1133">Transmembrane helix</keyword>
<proteinExistence type="predicted"/>
<reference evidence="2 3" key="1">
    <citation type="submission" date="2020-06" db="EMBL/GenBank/DDBJ databases">
        <authorList>
            <person name="Li R."/>
            <person name="Bekaert M."/>
        </authorList>
    </citation>
    <scope>NUCLEOTIDE SEQUENCE [LARGE SCALE GENOMIC DNA]</scope>
    <source>
        <strain evidence="3">wild</strain>
    </source>
</reference>
<name>A0A6J8B1V8_MYTCO</name>
<keyword evidence="1" id="KW-0472">Membrane</keyword>
<keyword evidence="1" id="KW-0812">Transmembrane</keyword>
<gene>
    <name evidence="2" type="ORF">MCOR_13787</name>
</gene>
<protein>
    <submittedName>
        <fullName evidence="2">Uncharacterized protein</fullName>
    </submittedName>
</protein>
<accession>A0A6J8B1V8</accession>
<dbReference type="AlphaFoldDB" id="A0A6J8B1V8"/>
<feature type="transmembrane region" description="Helical" evidence="1">
    <location>
        <begin position="29"/>
        <end position="48"/>
    </location>
</feature>
<keyword evidence="3" id="KW-1185">Reference proteome</keyword>
<evidence type="ECO:0000313" key="2">
    <source>
        <dbReference type="EMBL" id="CAC5377473.1"/>
    </source>
</evidence>
<dbReference type="Proteomes" id="UP000507470">
    <property type="component" value="Unassembled WGS sequence"/>
</dbReference>